<name>A0A4R0HG19_9ACTN</name>
<feature type="transmembrane region" description="Helical" evidence="5">
    <location>
        <begin position="43"/>
        <end position="63"/>
    </location>
</feature>
<feature type="transmembrane region" description="Helical" evidence="5">
    <location>
        <begin position="101"/>
        <end position="126"/>
    </location>
</feature>
<sequence length="744" mass="77530">MTTSVNRRGLAGALAGLVIAEVTFAVVYALSAGWGWGELVDNFVVTNGLMGLTFGLCGAVIAWHRPANPIGWLFLADGIGHATTPFADALAYLVHGELAQQILVTVSLAAWPWSIGLFLPLSLLLFPDGRLLSPRWRWAAIGIIATAPLFVLEMAGSGEPVSPDLPRGLLTLPSFDALQPLWTATEVRNLVAILLALICLAIRYRRADEMGRRQLLWLLLASVIALLFVTPWAFVAGTPILVLLAIPLIPIAVAVAIVRYQLLDIRLVVSRALTWALLSLVAIGSYAALVALLDSLIASQVGRSAAVTVFVALIIAPVLPRLQQLVDRALYGDRHDPARVASRVGEQLSAGLPGVVAAIRSALRLPYAALIVDGRTIADGAAGTGRAIADATAADGRGVAGGAGADRSGVAGGSAGRSVVPLELSYGGEVVGVLEVGVRSGESGLSSADRSVLALVAVPLAVAVHATRLSAELQSSREKLVSAREEERRRLRRDLHDGLGPTLTGVAFSADAAANLITTDKALSADASRAVELLARLRADTRSAIADVRRLVDDLRPPALDEIGLLGALQQRADQMSIRADGTAIRVVVSASGLPTLPAALEVAAYRIATEALTNVVRHARATSAVLTLRCGTELEIKITDNGPPTDPWRPGVGLQAMQERAAELGGTFQAGPTPTGGQVQAHFPLPHTDSDSDSESPAPANAPAIPHHADSPPGDTPTTRTGTTRPADDAGVGPAADSSLEVR</sequence>
<feature type="transmembrane region" description="Helical" evidence="5">
    <location>
        <begin position="272"/>
        <end position="293"/>
    </location>
</feature>
<feature type="region of interest" description="Disordered" evidence="4">
    <location>
        <begin position="667"/>
        <end position="744"/>
    </location>
</feature>
<dbReference type="InterPro" id="IPR011712">
    <property type="entry name" value="Sig_transdc_His_kin_sub3_dim/P"/>
</dbReference>
<proteinExistence type="predicted"/>
<evidence type="ECO:0000256" key="5">
    <source>
        <dbReference type="SAM" id="Phobius"/>
    </source>
</evidence>
<evidence type="ECO:0000256" key="4">
    <source>
        <dbReference type="SAM" id="MobiDB-lite"/>
    </source>
</evidence>
<dbReference type="EMBL" id="SJJZ01000002">
    <property type="protein sequence ID" value="TCC08624.1"/>
    <property type="molecule type" value="Genomic_DNA"/>
</dbReference>
<feature type="domain" description="Signal transduction histidine kinase subgroup 3 dimerisation and phosphoacceptor" evidence="7">
    <location>
        <begin position="487"/>
        <end position="560"/>
    </location>
</feature>
<feature type="transmembrane region" description="Helical" evidence="5">
    <location>
        <begin position="240"/>
        <end position="260"/>
    </location>
</feature>
<keyword evidence="1" id="KW-0808">Transferase</keyword>
<dbReference type="InterPro" id="IPR050482">
    <property type="entry name" value="Sensor_HK_TwoCompSys"/>
</dbReference>
<evidence type="ECO:0000256" key="2">
    <source>
        <dbReference type="ARBA" id="ARBA00022777"/>
    </source>
</evidence>
<dbReference type="InterPro" id="IPR003594">
    <property type="entry name" value="HATPase_dom"/>
</dbReference>
<protein>
    <submittedName>
        <fullName evidence="8">Two-component sensor histidine kinase</fullName>
    </submittedName>
</protein>
<dbReference type="RefSeq" id="WP_131340230.1">
    <property type="nucleotide sequence ID" value="NZ_SJJZ01000002.1"/>
</dbReference>
<dbReference type="AlphaFoldDB" id="A0A4R0HG19"/>
<feature type="domain" description="Histidine kinase/HSP90-like ATPase" evidence="6">
    <location>
        <begin position="603"/>
        <end position="686"/>
    </location>
</feature>
<dbReference type="Gene3D" id="3.30.565.10">
    <property type="entry name" value="Histidine kinase-like ATPase, C-terminal domain"/>
    <property type="match status" value="1"/>
</dbReference>
<keyword evidence="3" id="KW-0902">Two-component regulatory system</keyword>
<feature type="compositionally biased region" description="Low complexity" evidence="4">
    <location>
        <begin position="696"/>
        <end position="738"/>
    </location>
</feature>
<dbReference type="PANTHER" id="PTHR24421">
    <property type="entry name" value="NITRATE/NITRITE SENSOR PROTEIN NARX-RELATED"/>
    <property type="match status" value="1"/>
</dbReference>
<evidence type="ECO:0000313" key="8">
    <source>
        <dbReference type="EMBL" id="TCC08624.1"/>
    </source>
</evidence>
<keyword evidence="9" id="KW-1185">Reference proteome</keyword>
<dbReference type="GO" id="GO:0000155">
    <property type="term" value="F:phosphorelay sensor kinase activity"/>
    <property type="evidence" value="ECO:0007669"/>
    <property type="project" value="InterPro"/>
</dbReference>
<dbReference type="SUPFAM" id="SSF55781">
    <property type="entry name" value="GAF domain-like"/>
    <property type="match status" value="1"/>
</dbReference>
<organism evidence="8 9">
    <name type="scientific">Kribbella soli</name>
    <dbReference type="NCBI Taxonomy" id="1124743"/>
    <lineage>
        <taxon>Bacteria</taxon>
        <taxon>Bacillati</taxon>
        <taxon>Actinomycetota</taxon>
        <taxon>Actinomycetes</taxon>
        <taxon>Propionibacteriales</taxon>
        <taxon>Kribbellaceae</taxon>
        <taxon>Kribbella</taxon>
    </lineage>
</organism>
<evidence type="ECO:0000256" key="3">
    <source>
        <dbReference type="ARBA" id="ARBA00023012"/>
    </source>
</evidence>
<dbReference type="GO" id="GO:0046983">
    <property type="term" value="F:protein dimerization activity"/>
    <property type="evidence" value="ECO:0007669"/>
    <property type="project" value="InterPro"/>
</dbReference>
<accession>A0A4R0HG19</accession>
<dbReference type="CDD" id="cd16917">
    <property type="entry name" value="HATPase_UhpB-NarQ-NarX-like"/>
    <property type="match status" value="1"/>
</dbReference>
<feature type="transmembrane region" description="Helical" evidence="5">
    <location>
        <begin position="70"/>
        <end position="95"/>
    </location>
</feature>
<dbReference type="SUPFAM" id="SSF55874">
    <property type="entry name" value="ATPase domain of HSP90 chaperone/DNA topoisomerase II/histidine kinase"/>
    <property type="match status" value="1"/>
</dbReference>
<evidence type="ECO:0000259" key="7">
    <source>
        <dbReference type="Pfam" id="PF07730"/>
    </source>
</evidence>
<comment type="caution">
    <text evidence="8">The sequence shown here is derived from an EMBL/GenBank/DDBJ whole genome shotgun (WGS) entry which is preliminary data.</text>
</comment>
<dbReference type="OrthoDB" id="227596at2"/>
<dbReference type="Gene3D" id="1.20.5.1930">
    <property type="match status" value="1"/>
</dbReference>
<keyword evidence="2 8" id="KW-0418">Kinase</keyword>
<keyword evidence="5" id="KW-0472">Membrane</keyword>
<evidence type="ECO:0000256" key="1">
    <source>
        <dbReference type="ARBA" id="ARBA00022679"/>
    </source>
</evidence>
<evidence type="ECO:0000313" key="9">
    <source>
        <dbReference type="Proteomes" id="UP000292346"/>
    </source>
</evidence>
<feature type="transmembrane region" description="Helical" evidence="5">
    <location>
        <begin position="12"/>
        <end position="31"/>
    </location>
</feature>
<reference evidence="8 9" key="1">
    <citation type="submission" date="2019-02" db="EMBL/GenBank/DDBJ databases">
        <title>Kribbella capetownensis sp. nov. and Kribbella speibonae sp. nov., isolated from soil.</title>
        <authorList>
            <person name="Curtis S.M."/>
            <person name="Norton I."/>
            <person name="Everest G.J."/>
            <person name="Meyers P.R."/>
        </authorList>
    </citation>
    <scope>NUCLEOTIDE SEQUENCE [LARGE SCALE GENOMIC DNA]</scope>
    <source>
        <strain evidence="8 9">KCTC 29219</strain>
    </source>
</reference>
<gene>
    <name evidence="8" type="ORF">E0H45_22440</name>
</gene>
<feature type="transmembrane region" description="Helical" evidence="5">
    <location>
        <begin position="187"/>
        <end position="204"/>
    </location>
</feature>
<dbReference type="GO" id="GO:0016020">
    <property type="term" value="C:membrane"/>
    <property type="evidence" value="ECO:0007669"/>
    <property type="project" value="InterPro"/>
</dbReference>
<dbReference type="Pfam" id="PF02518">
    <property type="entry name" value="HATPase_c"/>
    <property type="match status" value="1"/>
</dbReference>
<dbReference type="Proteomes" id="UP000292346">
    <property type="component" value="Unassembled WGS sequence"/>
</dbReference>
<keyword evidence="5" id="KW-0812">Transmembrane</keyword>
<feature type="transmembrane region" description="Helical" evidence="5">
    <location>
        <begin position="216"/>
        <end position="234"/>
    </location>
</feature>
<feature type="transmembrane region" description="Helical" evidence="5">
    <location>
        <begin position="138"/>
        <end position="156"/>
    </location>
</feature>
<keyword evidence="5" id="KW-1133">Transmembrane helix</keyword>
<evidence type="ECO:0000259" key="6">
    <source>
        <dbReference type="Pfam" id="PF02518"/>
    </source>
</evidence>
<dbReference type="InterPro" id="IPR036890">
    <property type="entry name" value="HATPase_C_sf"/>
</dbReference>
<dbReference type="Pfam" id="PF07730">
    <property type="entry name" value="HisKA_3"/>
    <property type="match status" value="1"/>
</dbReference>